<evidence type="ECO:0000313" key="2">
    <source>
        <dbReference type="EMBL" id="GAA4502116.1"/>
    </source>
</evidence>
<sequence>MKPTLNSQPQGITPPIALKTRPAARIGDGSRTSRRGFASMDPAEQRRIASEGGKASHASGQGHKWTTEEARAAGRKGGLTSRRGPSRPTEGKTPAKAAR</sequence>
<gene>
    <name evidence="2" type="ORF">GCM10023172_24990</name>
</gene>
<name>A0ABP8QF82_9BACT</name>
<feature type="compositionally biased region" description="Polar residues" evidence="1">
    <location>
        <begin position="1"/>
        <end position="11"/>
    </location>
</feature>
<dbReference type="EMBL" id="BAABGQ010000006">
    <property type="protein sequence ID" value="GAA4502116.1"/>
    <property type="molecule type" value="Genomic_DNA"/>
</dbReference>
<accession>A0ABP8QF82</accession>
<keyword evidence="3" id="KW-1185">Reference proteome</keyword>
<dbReference type="Proteomes" id="UP001501243">
    <property type="component" value="Unassembled WGS sequence"/>
</dbReference>
<feature type="region of interest" description="Disordered" evidence="1">
    <location>
        <begin position="1"/>
        <end position="99"/>
    </location>
</feature>
<evidence type="ECO:0000256" key="1">
    <source>
        <dbReference type="SAM" id="MobiDB-lite"/>
    </source>
</evidence>
<dbReference type="InterPro" id="IPR019626">
    <property type="entry name" value="Stress-induced_KGG_rpt"/>
</dbReference>
<proteinExistence type="predicted"/>
<comment type="caution">
    <text evidence="2">The sequence shown here is derived from an EMBL/GenBank/DDBJ whole genome shotgun (WGS) entry which is preliminary data.</text>
</comment>
<reference evidence="3" key="1">
    <citation type="journal article" date="2019" name="Int. J. Syst. Evol. Microbiol.">
        <title>The Global Catalogue of Microorganisms (GCM) 10K type strain sequencing project: providing services to taxonomists for standard genome sequencing and annotation.</title>
        <authorList>
            <consortium name="The Broad Institute Genomics Platform"/>
            <consortium name="The Broad Institute Genome Sequencing Center for Infectious Disease"/>
            <person name="Wu L."/>
            <person name="Ma J."/>
        </authorList>
    </citation>
    <scope>NUCLEOTIDE SEQUENCE [LARGE SCALE GENOMIC DNA]</scope>
    <source>
        <strain evidence="3">JCM 17841</strain>
    </source>
</reference>
<dbReference type="Pfam" id="PF10685">
    <property type="entry name" value="KGG"/>
    <property type="match status" value="1"/>
</dbReference>
<dbReference type="RefSeq" id="WP_208130090.1">
    <property type="nucleotide sequence ID" value="NZ_BAABGQ010000006.1"/>
</dbReference>
<organism evidence="2 3">
    <name type="scientific">Hymenobacter ginsengisoli</name>
    <dbReference type="NCBI Taxonomy" id="1051626"/>
    <lineage>
        <taxon>Bacteria</taxon>
        <taxon>Pseudomonadati</taxon>
        <taxon>Bacteroidota</taxon>
        <taxon>Cytophagia</taxon>
        <taxon>Cytophagales</taxon>
        <taxon>Hymenobacteraceae</taxon>
        <taxon>Hymenobacter</taxon>
    </lineage>
</organism>
<protein>
    <recommendedName>
        <fullName evidence="4">General stress protein</fullName>
    </recommendedName>
</protein>
<evidence type="ECO:0008006" key="4">
    <source>
        <dbReference type="Google" id="ProtNLM"/>
    </source>
</evidence>
<evidence type="ECO:0000313" key="3">
    <source>
        <dbReference type="Proteomes" id="UP001501243"/>
    </source>
</evidence>